<dbReference type="Pfam" id="PF00126">
    <property type="entry name" value="HTH_1"/>
    <property type="match status" value="1"/>
</dbReference>
<dbReference type="GO" id="GO:0003700">
    <property type="term" value="F:DNA-binding transcription factor activity"/>
    <property type="evidence" value="ECO:0007669"/>
    <property type="project" value="InterPro"/>
</dbReference>
<dbReference type="PANTHER" id="PTHR30419:SF8">
    <property type="entry name" value="NITROGEN ASSIMILATION TRANSCRIPTIONAL ACTIVATOR-RELATED"/>
    <property type="match status" value="1"/>
</dbReference>
<feature type="domain" description="HTH lysR-type" evidence="6">
    <location>
        <begin position="1"/>
        <end position="56"/>
    </location>
</feature>
<keyword evidence="3 7" id="KW-0238">DNA-binding</keyword>
<dbReference type="Pfam" id="PF03466">
    <property type="entry name" value="LysR_substrate"/>
    <property type="match status" value="1"/>
</dbReference>
<keyword evidence="8" id="KW-1185">Reference proteome</keyword>
<evidence type="ECO:0000313" key="8">
    <source>
        <dbReference type="Proteomes" id="UP000541810"/>
    </source>
</evidence>
<evidence type="ECO:0000256" key="2">
    <source>
        <dbReference type="ARBA" id="ARBA00023015"/>
    </source>
</evidence>
<dbReference type="SUPFAM" id="SSF46785">
    <property type="entry name" value="Winged helix' DNA-binding domain"/>
    <property type="match status" value="1"/>
</dbReference>
<dbReference type="InterPro" id="IPR000847">
    <property type="entry name" value="LysR_HTH_N"/>
</dbReference>
<comment type="caution">
    <text evidence="7">The sequence shown here is derived from an EMBL/GenBank/DDBJ whole genome shotgun (WGS) entry which is preliminary data.</text>
</comment>
<evidence type="ECO:0000259" key="6">
    <source>
        <dbReference type="PROSITE" id="PS50931"/>
    </source>
</evidence>
<keyword evidence="4" id="KW-0804">Transcription</keyword>
<dbReference type="FunFam" id="1.10.10.10:FF:000001">
    <property type="entry name" value="LysR family transcriptional regulator"/>
    <property type="match status" value="1"/>
</dbReference>
<comment type="similarity">
    <text evidence="1">Belongs to the LysR transcriptional regulatory family.</text>
</comment>
<dbReference type="CDD" id="cd05466">
    <property type="entry name" value="PBP2_LTTR_substrate"/>
    <property type="match status" value="1"/>
</dbReference>
<keyword evidence="2" id="KW-0805">Transcription regulation</keyword>
<dbReference type="GO" id="GO:0005829">
    <property type="term" value="C:cytosol"/>
    <property type="evidence" value="ECO:0007669"/>
    <property type="project" value="TreeGrafter"/>
</dbReference>
<organism evidence="7 8">
    <name type="scientific">Algisphaera agarilytica</name>
    <dbReference type="NCBI Taxonomy" id="1385975"/>
    <lineage>
        <taxon>Bacteria</taxon>
        <taxon>Pseudomonadati</taxon>
        <taxon>Planctomycetota</taxon>
        <taxon>Phycisphaerae</taxon>
        <taxon>Phycisphaerales</taxon>
        <taxon>Phycisphaeraceae</taxon>
        <taxon>Algisphaera</taxon>
    </lineage>
</organism>
<gene>
    <name evidence="7" type="ORF">HNQ40_001415</name>
</gene>
<feature type="compositionally biased region" description="Low complexity" evidence="5">
    <location>
        <begin position="302"/>
        <end position="329"/>
    </location>
</feature>
<dbReference type="EMBL" id="JACHGY010000001">
    <property type="protein sequence ID" value="MBB6429609.1"/>
    <property type="molecule type" value="Genomic_DNA"/>
</dbReference>
<evidence type="ECO:0000256" key="3">
    <source>
        <dbReference type="ARBA" id="ARBA00023125"/>
    </source>
</evidence>
<name>A0A7X0H871_9BACT</name>
<dbReference type="RefSeq" id="WP_184677181.1">
    <property type="nucleotide sequence ID" value="NZ_JACHGY010000001.1"/>
</dbReference>
<dbReference type="PANTHER" id="PTHR30419">
    <property type="entry name" value="HTH-TYPE TRANSCRIPTIONAL REGULATOR YBHD"/>
    <property type="match status" value="1"/>
</dbReference>
<evidence type="ECO:0000256" key="5">
    <source>
        <dbReference type="SAM" id="MobiDB-lite"/>
    </source>
</evidence>
<dbReference type="PROSITE" id="PS50931">
    <property type="entry name" value="HTH_LYSR"/>
    <property type="match status" value="1"/>
</dbReference>
<feature type="region of interest" description="Disordered" evidence="5">
    <location>
        <begin position="298"/>
        <end position="329"/>
    </location>
</feature>
<accession>A0A7X0H871</accession>
<dbReference type="Gene3D" id="3.40.190.10">
    <property type="entry name" value="Periplasmic binding protein-like II"/>
    <property type="match status" value="2"/>
</dbReference>
<dbReference type="Gene3D" id="1.10.10.10">
    <property type="entry name" value="Winged helix-like DNA-binding domain superfamily/Winged helix DNA-binding domain"/>
    <property type="match status" value="1"/>
</dbReference>
<dbReference type="Proteomes" id="UP000541810">
    <property type="component" value="Unassembled WGS sequence"/>
</dbReference>
<dbReference type="InterPro" id="IPR050950">
    <property type="entry name" value="HTH-type_LysR_regulators"/>
</dbReference>
<protein>
    <submittedName>
        <fullName evidence="7">DNA-binding transcriptional LysR family regulator</fullName>
    </submittedName>
</protein>
<reference evidence="7 8" key="1">
    <citation type="submission" date="2020-08" db="EMBL/GenBank/DDBJ databases">
        <title>Genomic Encyclopedia of Type Strains, Phase IV (KMG-IV): sequencing the most valuable type-strain genomes for metagenomic binning, comparative biology and taxonomic classification.</title>
        <authorList>
            <person name="Goeker M."/>
        </authorList>
    </citation>
    <scope>NUCLEOTIDE SEQUENCE [LARGE SCALE GENOMIC DNA]</scope>
    <source>
        <strain evidence="7 8">DSM 103725</strain>
    </source>
</reference>
<evidence type="ECO:0000313" key="7">
    <source>
        <dbReference type="EMBL" id="MBB6429609.1"/>
    </source>
</evidence>
<proteinExistence type="inferred from homology"/>
<evidence type="ECO:0000256" key="1">
    <source>
        <dbReference type="ARBA" id="ARBA00009437"/>
    </source>
</evidence>
<dbReference type="AlphaFoldDB" id="A0A7X0H871"/>
<dbReference type="InterPro" id="IPR036390">
    <property type="entry name" value="WH_DNA-bd_sf"/>
</dbReference>
<dbReference type="InterPro" id="IPR005119">
    <property type="entry name" value="LysR_subst-bd"/>
</dbReference>
<evidence type="ECO:0000256" key="4">
    <source>
        <dbReference type="ARBA" id="ARBA00023163"/>
    </source>
</evidence>
<dbReference type="InterPro" id="IPR036388">
    <property type="entry name" value="WH-like_DNA-bd_sf"/>
</dbReference>
<dbReference type="GO" id="GO:0003677">
    <property type="term" value="F:DNA binding"/>
    <property type="evidence" value="ECO:0007669"/>
    <property type="project" value="UniProtKB-KW"/>
</dbReference>
<dbReference type="SUPFAM" id="SSF53850">
    <property type="entry name" value="Periplasmic binding protein-like II"/>
    <property type="match status" value="1"/>
</dbReference>
<sequence length="329" mass="35574">MQNLRLFSDVARCHSISLAAEMHGITQSAASQRINQLEKRLGVTLLDRTVRPLELTEAGKVFLAGVGDVLQRYDRLERAVMARADSPSGVVRVSAIYSSGIDLLRQVSEEFEQQRPQINVQIAYEKPDAVYQSVIEGRADLGLLSYPDRFKKVGVIALRDEEMAVVCPPNHALAGRESVEAQELSGQEMVSFDTDLPVGRGVAQYLKQHGATPITAHSFDNLDTLKSAVAATDRFAILPKRTVRHEVEVGSLSVVSLTPTLVRPMGLITPRPHKQHAALPLATAVFVDFLLQHAGQDEPRVSLSSSESSSPASTLAGAAASAPLVGAKR</sequence>